<feature type="region of interest" description="Disordered" evidence="8">
    <location>
        <begin position="303"/>
        <end position="324"/>
    </location>
</feature>
<dbReference type="SUPFAM" id="SSF47571">
    <property type="entry name" value="Cloroperoxidase"/>
    <property type="match status" value="2"/>
</dbReference>
<evidence type="ECO:0000313" key="11">
    <source>
        <dbReference type="EMBL" id="TKA31386.1"/>
    </source>
</evidence>
<keyword evidence="6" id="KW-0408">Iron</keyword>
<keyword evidence="3" id="KW-0349">Heme</keyword>
<comment type="similarity">
    <text evidence="7">Belongs to the chloroperoxidase family.</text>
</comment>
<dbReference type="PANTHER" id="PTHR33577">
    <property type="entry name" value="STERIGMATOCYSTIN BIOSYNTHESIS PEROXIDASE STCC-RELATED"/>
    <property type="match status" value="1"/>
</dbReference>
<keyword evidence="4" id="KW-0479">Metal-binding</keyword>
<comment type="caution">
    <text evidence="11">The sequence shown here is derived from an EMBL/GenBank/DDBJ whole genome shotgun (WGS) entry which is preliminary data.</text>
</comment>
<dbReference type="InterPro" id="IPR000028">
    <property type="entry name" value="Chloroperoxidase"/>
</dbReference>
<dbReference type="Gene3D" id="1.10.489.10">
    <property type="entry name" value="Chloroperoxidase-like"/>
    <property type="match status" value="1"/>
</dbReference>
<organism evidence="11 12">
    <name type="scientific">Salinomyces thailandicus</name>
    <dbReference type="NCBI Taxonomy" id="706561"/>
    <lineage>
        <taxon>Eukaryota</taxon>
        <taxon>Fungi</taxon>
        <taxon>Dikarya</taxon>
        <taxon>Ascomycota</taxon>
        <taxon>Pezizomycotina</taxon>
        <taxon>Dothideomycetes</taxon>
        <taxon>Dothideomycetidae</taxon>
        <taxon>Mycosphaerellales</taxon>
        <taxon>Teratosphaeriaceae</taxon>
        <taxon>Salinomyces</taxon>
    </lineage>
</organism>
<keyword evidence="2" id="KW-0575">Peroxidase</keyword>
<comment type="cofactor">
    <cofactor evidence="1">
        <name>heme b</name>
        <dbReference type="ChEBI" id="CHEBI:60344"/>
    </cofactor>
</comment>
<protein>
    <recommendedName>
        <fullName evidence="10">Heme haloperoxidase family profile domain-containing protein</fullName>
    </recommendedName>
</protein>
<feature type="signal peptide" evidence="9">
    <location>
        <begin position="1"/>
        <end position="20"/>
    </location>
</feature>
<evidence type="ECO:0000313" key="12">
    <source>
        <dbReference type="Proteomes" id="UP000308549"/>
    </source>
</evidence>
<feature type="chain" id="PRO_5021001633" description="Heme haloperoxidase family profile domain-containing protein" evidence="9">
    <location>
        <begin position="21"/>
        <end position="433"/>
    </location>
</feature>
<dbReference type="GO" id="GO:0004601">
    <property type="term" value="F:peroxidase activity"/>
    <property type="evidence" value="ECO:0007669"/>
    <property type="project" value="UniProtKB-KW"/>
</dbReference>
<accession>A0A4U0UAB4</accession>
<evidence type="ECO:0000256" key="8">
    <source>
        <dbReference type="SAM" id="MobiDB-lite"/>
    </source>
</evidence>
<dbReference type="OrthoDB" id="407298at2759"/>
<evidence type="ECO:0000256" key="2">
    <source>
        <dbReference type="ARBA" id="ARBA00022559"/>
    </source>
</evidence>
<sequence>MVVLSKALIVLATLYQVTTAFPALAENEKVLEKRYDGFSNDLSVRIPKYQAPGPDDSRGPCPGLNTLANHGLINRNGKNLHSDDILAAFPRGFGINTNGFFTALHNFEVICEYIKGASCSTAANDGTFILTNLTILGEPHAFEHDHSYSRQDYKQKFAHGGITDNIYFNSTIMQHSLDVVNYKPSNPPKVKSANYQNFQQIRLQRESQQNLHDFPGWFQENIPPTLFETGFIFGATFDRDSSGNMKGSTPSVGLDWWNFWFQEESFPTQLGWVPAHTSVFDINFITSVSKAVLGAKITSTPKSLPADATKTSQSPAGNLPEADPSPTFPLFQSAPYAAVTKPAAITPAAKKREAAPALSVTDLIPTSILSAVASDISSAPDLVVSALSIVGPAPKKFNFYAQTLDTSSVKAQIAEAQSFEEAVLAAVTSLASP</sequence>
<evidence type="ECO:0000256" key="4">
    <source>
        <dbReference type="ARBA" id="ARBA00022723"/>
    </source>
</evidence>
<feature type="domain" description="Heme haloperoxidase family profile" evidence="10">
    <location>
        <begin position="45"/>
        <end position="294"/>
    </location>
</feature>
<proteinExistence type="inferred from homology"/>
<dbReference type="EMBL" id="NAJL01000008">
    <property type="protein sequence ID" value="TKA31386.1"/>
    <property type="molecule type" value="Genomic_DNA"/>
</dbReference>
<dbReference type="Proteomes" id="UP000308549">
    <property type="component" value="Unassembled WGS sequence"/>
</dbReference>
<keyword evidence="9" id="KW-0732">Signal</keyword>
<keyword evidence="12" id="KW-1185">Reference proteome</keyword>
<evidence type="ECO:0000256" key="7">
    <source>
        <dbReference type="ARBA" id="ARBA00025795"/>
    </source>
</evidence>
<evidence type="ECO:0000256" key="6">
    <source>
        <dbReference type="ARBA" id="ARBA00023004"/>
    </source>
</evidence>
<evidence type="ECO:0000256" key="5">
    <source>
        <dbReference type="ARBA" id="ARBA00023002"/>
    </source>
</evidence>
<dbReference type="PROSITE" id="PS51405">
    <property type="entry name" value="HEME_HALOPEROXIDASE"/>
    <property type="match status" value="1"/>
</dbReference>
<evidence type="ECO:0000256" key="1">
    <source>
        <dbReference type="ARBA" id="ARBA00001970"/>
    </source>
</evidence>
<gene>
    <name evidence="11" type="ORF">B0A50_02232</name>
</gene>
<evidence type="ECO:0000259" key="10">
    <source>
        <dbReference type="PROSITE" id="PS51405"/>
    </source>
</evidence>
<name>A0A4U0UAB4_9PEZI</name>
<dbReference type="InterPro" id="IPR036851">
    <property type="entry name" value="Chloroperoxidase-like_sf"/>
</dbReference>
<dbReference type="Pfam" id="PF01328">
    <property type="entry name" value="Peroxidase_2"/>
    <property type="match status" value="1"/>
</dbReference>
<keyword evidence="5" id="KW-0560">Oxidoreductase</keyword>
<dbReference type="AlphaFoldDB" id="A0A4U0UAB4"/>
<evidence type="ECO:0000256" key="9">
    <source>
        <dbReference type="SAM" id="SignalP"/>
    </source>
</evidence>
<reference evidence="11 12" key="1">
    <citation type="submission" date="2017-03" db="EMBL/GenBank/DDBJ databases">
        <title>Genomes of endolithic fungi from Antarctica.</title>
        <authorList>
            <person name="Coleine C."/>
            <person name="Masonjones S."/>
            <person name="Stajich J.E."/>
        </authorList>
    </citation>
    <scope>NUCLEOTIDE SEQUENCE [LARGE SCALE GENOMIC DNA]</scope>
    <source>
        <strain evidence="11 12">CCFEE 6315</strain>
    </source>
</reference>
<dbReference type="PANTHER" id="PTHR33577:SF9">
    <property type="entry name" value="PEROXIDASE STCC"/>
    <property type="match status" value="1"/>
</dbReference>
<evidence type="ECO:0000256" key="3">
    <source>
        <dbReference type="ARBA" id="ARBA00022617"/>
    </source>
</evidence>
<dbReference type="GO" id="GO:0046872">
    <property type="term" value="F:metal ion binding"/>
    <property type="evidence" value="ECO:0007669"/>
    <property type="project" value="UniProtKB-KW"/>
</dbReference>